<evidence type="ECO:0000259" key="16">
    <source>
        <dbReference type="Pfam" id="PF24883"/>
    </source>
</evidence>
<dbReference type="UniPathway" id="UPA00850"/>
<feature type="compositionally biased region" description="Polar residues" evidence="15">
    <location>
        <begin position="93"/>
        <end position="104"/>
    </location>
</feature>
<evidence type="ECO:0000256" key="5">
    <source>
        <dbReference type="ARBA" id="ARBA00022598"/>
    </source>
</evidence>
<feature type="repeat" description="ANK" evidence="14">
    <location>
        <begin position="992"/>
        <end position="1024"/>
    </location>
</feature>
<feature type="region of interest" description="Disordered" evidence="15">
    <location>
        <begin position="1365"/>
        <end position="1386"/>
    </location>
</feature>
<evidence type="ECO:0000256" key="8">
    <source>
        <dbReference type="ARBA" id="ARBA00022741"/>
    </source>
</evidence>
<feature type="repeat" description="ANK" evidence="14">
    <location>
        <begin position="890"/>
        <end position="922"/>
    </location>
</feature>
<dbReference type="EMBL" id="JQFZ01000027">
    <property type="protein sequence ID" value="KGO61930.1"/>
    <property type="molecule type" value="Genomic_DNA"/>
</dbReference>
<keyword evidence="4" id="KW-0554">One-carbon metabolism</keyword>
<dbReference type="GO" id="GO:0046872">
    <property type="term" value="F:metal ion binding"/>
    <property type="evidence" value="ECO:0007669"/>
    <property type="project" value="UniProtKB-KW"/>
</dbReference>
<evidence type="ECO:0000256" key="14">
    <source>
        <dbReference type="PROSITE-ProRule" id="PRU00023"/>
    </source>
</evidence>
<feature type="repeat" description="ANK" evidence="14">
    <location>
        <begin position="1030"/>
        <end position="1062"/>
    </location>
</feature>
<dbReference type="PANTHER" id="PTHR11136">
    <property type="entry name" value="FOLYLPOLYGLUTAMATE SYNTHASE-RELATED"/>
    <property type="match status" value="1"/>
</dbReference>
<keyword evidence="10" id="KW-0460">Magnesium</keyword>
<evidence type="ECO:0000256" key="9">
    <source>
        <dbReference type="ARBA" id="ARBA00022840"/>
    </source>
</evidence>
<evidence type="ECO:0000313" key="18">
    <source>
        <dbReference type="Proteomes" id="UP000030143"/>
    </source>
</evidence>
<evidence type="ECO:0000313" key="17">
    <source>
        <dbReference type="EMBL" id="KGO61930.1"/>
    </source>
</evidence>
<feature type="region of interest" description="Disordered" evidence="15">
    <location>
        <begin position="1"/>
        <end position="107"/>
    </location>
</feature>
<dbReference type="Gene3D" id="3.40.1190.10">
    <property type="entry name" value="Mur-like, catalytic domain"/>
    <property type="match status" value="1"/>
</dbReference>
<dbReference type="GeneID" id="27674121"/>
<evidence type="ECO:0000256" key="12">
    <source>
        <dbReference type="ARBA" id="ARBA00030876"/>
    </source>
</evidence>
<dbReference type="GO" id="GO:0005739">
    <property type="term" value="C:mitochondrion"/>
    <property type="evidence" value="ECO:0007669"/>
    <property type="project" value="TreeGrafter"/>
</dbReference>
<dbReference type="RefSeq" id="XP_016602596.1">
    <property type="nucleotide sequence ID" value="XM_016738702.1"/>
</dbReference>
<keyword evidence="18" id="KW-1185">Reference proteome</keyword>
<evidence type="ECO:0000256" key="11">
    <source>
        <dbReference type="ARBA" id="ARBA00030592"/>
    </source>
</evidence>
<reference evidence="17 18" key="1">
    <citation type="journal article" date="2015" name="Mol. Plant Microbe Interact.">
        <title>Genome, transcriptome, and functional analyses of Penicillium expansum provide new insights into secondary metabolism and pathogenicity.</title>
        <authorList>
            <person name="Ballester A.R."/>
            <person name="Marcet-Houben M."/>
            <person name="Levin E."/>
            <person name="Sela N."/>
            <person name="Selma-Lazaro C."/>
            <person name="Carmona L."/>
            <person name="Wisniewski M."/>
            <person name="Droby S."/>
            <person name="Gonzalez-Candelas L."/>
            <person name="Gabaldon T."/>
        </authorList>
    </citation>
    <scope>NUCLEOTIDE SEQUENCE [LARGE SCALE GENOMIC DNA]</scope>
    <source>
        <strain evidence="17 18">MD-8</strain>
    </source>
</reference>
<dbReference type="EC" id="6.3.2.17" evidence="3"/>
<dbReference type="Pfam" id="PF24883">
    <property type="entry name" value="NPHP3_N"/>
    <property type="match status" value="1"/>
</dbReference>
<dbReference type="SUPFAM" id="SSF52540">
    <property type="entry name" value="P-loop containing nucleoside triphosphate hydrolases"/>
    <property type="match status" value="1"/>
</dbReference>
<dbReference type="Gene3D" id="3.40.50.300">
    <property type="entry name" value="P-loop containing nucleotide triphosphate hydrolases"/>
    <property type="match status" value="1"/>
</dbReference>
<comment type="similarity">
    <text evidence="2">Belongs to the folylpolyglutamate synthase family.</text>
</comment>
<keyword evidence="5 17" id="KW-0436">Ligase</keyword>
<dbReference type="SUPFAM" id="SSF53244">
    <property type="entry name" value="MurD-like peptide ligases, peptide-binding domain"/>
    <property type="match status" value="1"/>
</dbReference>
<dbReference type="SUPFAM" id="SSF48403">
    <property type="entry name" value="Ankyrin repeat"/>
    <property type="match status" value="2"/>
</dbReference>
<evidence type="ECO:0000256" key="3">
    <source>
        <dbReference type="ARBA" id="ARBA00013025"/>
    </source>
</evidence>
<keyword evidence="7" id="KW-0677">Repeat</keyword>
<dbReference type="HOGENOM" id="CLU_237560_0_0_1"/>
<accession>A0A0A2KC40</accession>
<dbReference type="Proteomes" id="UP000030143">
    <property type="component" value="Unassembled WGS sequence"/>
</dbReference>
<dbReference type="STRING" id="27334.A0A0A2KC40"/>
<dbReference type="InterPro" id="IPR056884">
    <property type="entry name" value="NPHP3-like_N"/>
</dbReference>
<dbReference type="Gene3D" id="1.25.40.20">
    <property type="entry name" value="Ankyrin repeat-containing domain"/>
    <property type="match status" value="3"/>
</dbReference>
<dbReference type="Gene3D" id="3.90.190.20">
    <property type="entry name" value="Mur ligase, C-terminal domain"/>
    <property type="match status" value="1"/>
</dbReference>
<name>A0A0A2KC40_PENEN</name>
<evidence type="ECO:0000256" key="15">
    <source>
        <dbReference type="SAM" id="MobiDB-lite"/>
    </source>
</evidence>
<dbReference type="InterPro" id="IPR002110">
    <property type="entry name" value="Ankyrin_rpt"/>
</dbReference>
<dbReference type="PROSITE" id="PS50297">
    <property type="entry name" value="ANK_REP_REGION"/>
    <property type="match status" value="2"/>
</dbReference>
<evidence type="ECO:0000256" key="13">
    <source>
        <dbReference type="ARBA" id="ARBA00047493"/>
    </source>
</evidence>
<organism evidence="17 18">
    <name type="scientific">Penicillium expansum</name>
    <name type="common">Blue mold rot fungus</name>
    <dbReference type="NCBI Taxonomy" id="27334"/>
    <lineage>
        <taxon>Eukaryota</taxon>
        <taxon>Fungi</taxon>
        <taxon>Dikarya</taxon>
        <taxon>Ascomycota</taxon>
        <taxon>Pezizomycotina</taxon>
        <taxon>Eurotiomycetes</taxon>
        <taxon>Eurotiomycetidae</taxon>
        <taxon>Eurotiales</taxon>
        <taxon>Aspergillaceae</taxon>
        <taxon>Penicillium</taxon>
    </lineage>
</organism>
<protein>
    <recommendedName>
        <fullName evidence="3">tetrahydrofolate synthase</fullName>
        <ecNumber evidence="3">6.3.2.17</ecNumber>
    </recommendedName>
    <alternativeName>
        <fullName evidence="12">Folylpoly-gamma-glutamate synthetase</fullName>
    </alternativeName>
    <alternativeName>
        <fullName evidence="11">Tetrahydrofolylpolyglutamate synthase</fullName>
    </alternativeName>
</protein>
<comment type="caution">
    <text evidence="17">The sequence shown here is derived from an EMBL/GenBank/DDBJ whole genome shotgun (WGS) entry which is preliminary data.</text>
</comment>
<keyword evidence="6" id="KW-0479">Metal-binding</keyword>
<feature type="compositionally biased region" description="Polar residues" evidence="15">
    <location>
        <begin position="35"/>
        <end position="75"/>
    </location>
</feature>
<feature type="compositionally biased region" description="Polar residues" evidence="15">
    <location>
        <begin position="1371"/>
        <end position="1386"/>
    </location>
</feature>
<dbReference type="InterPro" id="IPR036770">
    <property type="entry name" value="Ankyrin_rpt-contain_sf"/>
</dbReference>
<dbReference type="VEuPathDB" id="FungiDB:PEXP_015780"/>
<comment type="catalytic activity">
    <reaction evidence="13">
        <text>(6S)-5,6,7,8-tetrahydrofolyl-(gamma-L-Glu)(n) + L-glutamate + ATP = (6S)-5,6,7,8-tetrahydrofolyl-(gamma-L-Glu)(n+1) + ADP + phosphate + H(+)</text>
        <dbReference type="Rhea" id="RHEA:10580"/>
        <dbReference type="Rhea" id="RHEA-COMP:14738"/>
        <dbReference type="Rhea" id="RHEA-COMP:14740"/>
        <dbReference type="ChEBI" id="CHEBI:15378"/>
        <dbReference type="ChEBI" id="CHEBI:29985"/>
        <dbReference type="ChEBI" id="CHEBI:30616"/>
        <dbReference type="ChEBI" id="CHEBI:43474"/>
        <dbReference type="ChEBI" id="CHEBI:141005"/>
        <dbReference type="ChEBI" id="CHEBI:456216"/>
        <dbReference type="EC" id="6.3.2.17"/>
    </reaction>
</comment>
<dbReference type="GO" id="GO:0005829">
    <property type="term" value="C:cytosol"/>
    <property type="evidence" value="ECO:0007669"/>
    <property type="project" value="TreeGrafter"/>
</dbReference>
<evidence type="ECO:0000256" key="10">
    <source>
        <dbReference type="ARBA" id="ARBA00022842"/>
    </source>
</evidence>
<feature type="repeat" description="ANK" evidence="14">
    <location>
        <begin position="924"/>
        <end position="956"/>
    </location>
</feature>
<dbReference type="SUPFAM" id="SSF53623">
    <property type="entry name" value="MurD-like peptide ligases, catalytic domain"/>
    <property type="match status" value="1"/>
</dbReference>
<dbReference type="InterPro" id="IPR036565">
    <property type="entry name" value="Mur-like_cat_sf"/>
</dbReference>
<dbReference type="InterPro" id="IPR001645">
    <property type="entry name" value="Folylpolyglutamate_synth"/>
</dbReference>
<keyword evidence="14" id="KW-0040">ANK repeat</keyword>
<sequence>MGIRSRYKIWKDGKSPHQGNVGVNVKSTDPAKTPAVSNTTTPISSSVNFRSQNFQTRQSTEISRSTSHSLLTTPDASVKPPATEGTEVDGGRCNTSQNDTSSLFMPSKDDPEDLWQLSFDELSQEEQGQLQAFLTPSHVIANEQTQSMSFKCTDFEDLIVVTRKKQDGLSDKIWKFDFYGRKIVPRDYTARVITCLTTVGDASVQLMPQPASIVWPLVKGLMQVPVDADEETAAVLMTADILVRTIRCGKTYETIFREKIKNQHTNLWTDFQSALLKLYVTSLRFLVYALRQCDKRTGRRLVNALLNPSKAQDQVSDLESCRSHLREVVLDCRSKIDDDVDATVMEFLEKFSMFNSVIEQRFDELFERLDRQEVIEILDWISQYRELDRHHLKAEARTPKTCGWLLENSVFKEWEQSSSPAVIWLQGLPGTGKSFLTSRVIDDLRANLHPGEGLAFYYCQRSGQTFEDPSDVIRALFRQLATPAHEFQEDEMRKDVRDLYSQSKRMTQPSLSICKQQIIKSVSQYSQTTIVLDALDECAEPRNELFDLIDSLVSQSEYPVRIFISARPESDIEERFHDEPIIKTEVPDVKEDIKSFIDKKIGELRWNSNTVKFREEAVEALVEKSDGIEQLLAAIRHDENHNELEEVIDKNTLLSLCKNLLVFDQPLNRFRFCHASVSEYIENELWNSQRAHCYTAKSCLRFLMLAYGEPAASTVPKSGYEELMITTQKDPELHEDSVIFSRDYPFHFYSRHHWMRHIQRQEYIALESNGFDYPLNALLREFLSSPSRSGPVYQAWHQDVSDDVRLIRDTAIFTDFSTLEDISPPTLPILAVCRFSFNTILQDWWDRDDMFLTYFNKQNETPLIIAVRAGCISICEKLLNRQAFVDRSGDRSSALATAAFDGKLGIARLLIQKGATVDLALHGDFGSALATAVSTGNLDMVRLLIENGATVDMPLQGDYRSALATAVSFGDSPMIELLLENRANVDLELQGHCGSALSVAVSTSRLDIVKLLIEKGATIDMPMKRDFQGNFGSALAAAAQRGQLQVAEYFIEKGANIDLELPGLYGTALAAAACGGGRAMIEFLVNKGATVDMEFQGSSGSALALAAFTGNLSGAECLIENGATVDLALEGKFGSALAAAVAASHGNIPVIDLLIRKGAKVNMALHGSYGSALATAARKSRVPTAVILIENGATVNAVLQGDYGSALAAAACSGSLQMTEYLTQNGATVDMVLPAGHFGSALAAAAAAGWVGVVEYLVETRGADVNLPLIAGSYGTALNAASHWGQTECVKILLGAGAIVNLQKDHSGFSNALEAAQAEPCEDYHDFDLITNKRWGRRRDAAQVAADKHVNALQLLTAQLRTARPNAPAQIPTSQGASTPSGKQTTRGIPSLVGMDEWLCALGHSEVDVNGLNIVHIAGTKGKGSTCAFTSSFLRSHGLRTGFPKQIGLYTSPDLQCIRERIQINNQPITEELFTQYFFEVWERLSRAELERRPRYLQLLALLAFHTFIKEGVDAAIFETHHGGEYDATNVIQKPIATGITSLGIDHINQLGPTIKDIAWHKAGIFKPAAPAFSVPQELDTIQILYDRAAERKTNLTFVPINSSLPINNRVLSVPVQRLNCSLALELARSFIQIKAPDQVLDSDDISNGIENFSSIGRFEVIEDGTSKWFLDGAHNTLSITQAAEWFAKNSNSSDISKCRVLIFSHFSEERDGVALVQCLAQSLSEHDARPDYVIFTTYHEREDGTTRIDKTLKMPETEFPDFCAIYSSLWAKFDPSAAVSTESTIEAAIRSAKRLGAERGGMEVFVTGSLHLVGGALYFLRP</sequence>
<keyword evidence="8" id="KW-0547">Nucleotide-binding</keyword>
<gene>
    <name evidence="17" type="ORF">PEX2_014260</name>
</gene>
<dbReference type="PROSITE" id="PS50088">
    <property type="entry name" value="ANK_REPEAT"/>
    <property type="match status" value="4"/>
</dbReference>
<evidence type="ECO:0000256" key="1">
    <source>
        <dbReference type="ARBA" id="ARBA00005150"/>
    </source>
</evidence>
<keyword evidence="9" id="KW-0067">ATP-binding</keyword>
<dbReference type="GO" id="GO:0004326">
    <property type="term" value="F:tetrahydrofolylpolyglutamate synthase activity"/>
    <property type="evidence" value="ECO:0007669"/>
    <property type="project" value="UniProtKB-EC"/>
</dbReference>
<comment type="pathway">
    <text evidence="1">Cofactor biosynthesis; tetrahydrofolylpolyglutamate biosynthesis.</text>
</comment>
<dbReference type="InterPro" id="IPR036615">
    <property type="entry name" value="Mur_ligase_C_dom_sf"/>
</dbReference>
<dbReference type="InterPro" id="IPR027417">
    <property type="entry name" value="P-loop_NTPase"/>
</dbReference>
<evidence type="ECO:0000256" key="2">
    <source>
        <dbReference type="ARBA" id="ARBA00008276"/>
    </source>
</evidence>
<evidence type="ECO:0000256" key="7">
    <source>
        <dbReference type="ARBA" id="ARBA00022737"/>
    </source>
</evidence>
<dbReference type="SMART" id="SM00248">
    <property type="entry name" value="ANK"/>
    <property type="match status" value="13"/>
</dbReference>
<dbReference type="GO" id="GO:0006730">
    <property type="term" value="P:one-carbon metabolic process"/>
    <property type="evidence" value="ECO:0007669"/>
    <property type="project" value="UniProtKB-KW"/>
</dbReference>
<dbReference type="NCBIfam" id="TIGR01499">
    <property type="entry name" value="folC"/>
    <property type="match status" value="1"/>
</dbReference>
<evidence type="ECO:0000256" key="4">
    <source>
        <dbReference type="ARBA" id="ARBA00022563"/>
    </source>
</evidence>
<evidence type="ECO:0000256" key="6">
    <source>
        <dbReference type="ARBA" id="ARBA00022723"/>
    </source>
</evidence>
<dbReference type="GO" id="GO:0005524">
    <property type="term" value="F:ATP binding"/>
    <property type="evidence" value="ECO:0007669"/>
    <property type="project" value="UniProtKB-KW"/>
</dbReference>
<dbReference type="PANTHER" id="PTHR11136:SF5">
    <property type="entry name" value="FOLYLPOLYGLUTAMATE SYNTHASE, MITOCHONDRIAL"/>
    <property type="match status" value="1"/>
</dbReference>
<feature type="domain" description="Nephrocystin 3-like N-terminal" evidence="16">
    <location>
        <begin position="401"/>
        <end position="567"/>
    </location>
</feature>
<dbReference type="Pfam" id="PF12796">
    <property type="entry name" value="Ank_2"/>
    <property type="match status" value="3"/>
</dbReference>
<proteinExistence type="inferred from homology"/>